<accession>A0A4Q0HCT8</accession>
<dbReference type="Proteomes" id="UP000290481">
    <property type="component" value="Unassembled WGS sequence"/>
</dbReference>
<dbReference type="AlphaFoldDB" id="A0A4Q0HCT8"/>
<evidence type="ECO:0000313" key="1">
    <source>
        <dbReference type="EMBL" id="RXE46350.1"/>
    </source>
</evidence>
<dbReference type="RefSeq" id="WP_057978379.1">
    <property type="nucleotide sequence ID" value="NZ_MZZJ01000018.1"/>
</dbReference>
<dbReference type="EMBL" id="MZZJ01000018">
    <property type="protein sequence ID" value="RXE46350.1"/>
    <property type="molecule type" value="Genomic_DNA"/>
</dbReference>
<name>A0A4Q0HCT8_PSEAZ</name>
<organism evidence="1 2">
    <name type="scientific">Pseudomonas azotoformans</name>
    <dbReference type="NCBI Taxonomy" id="47878"/>
    <lineage>
        <taxon>Bacteria</taxon>
        <taxon>Pseudomonadati</taxon>
        <taxon>Pseudomonadota</taxon>
        <taxon>Gammaproteobacteria</taxon>
        <taxon>Pseudomonadales</taxon>
        <taxon>Pseudomonadaceae</taxon>
        <taxon>Pseudomonas</taxon>
    </lineage>
</organism>
<reference evidence="1 2" key="1">
    <citation type="submission" date="2017-03" db="EMBL/GenBank/DDBJ databases">
        <title>Pseudomonas azotoformans: Salt tolerant bacteria having multiple plant growth promoting attributes.</title>
        <authorList>
            <person name="Srivastava A.K."/>
            <person name="Sharma A."/>
            <person name="Srivastava A.K."/>
            <person name="Jamali H."/>
            <person name="Yadav J."/>
            <person name="Srivastava R."/>
            <person name="Kashyap P.L."/>
            <person name="Chakdar H."/>
            <person name="Saxena A.K."/>
        </authorList>
    </citation>
    <scope>NUCLEOTIDE SEQUENCE [LARGE SCALE GENOMIC DNA]</scope>
    <source>
        <strain evidence="1 2">SC 14</strain>
    </source>
</reference>
<protein>
    <submittedName>
        <fullName evidence="1">Uncharacterized protein</fullName>
    </submittedName>
</protein>
<evidence type="ECO:0000313" key="2">
    <source>
        <dbReference type="Proteomes" id="UP000290481"/>
    </source>
</evidence>
<proteinExistence type="predicted"/>
<sequence>MLTKSLLFPVTRQDKALSQAYFNKTESPKPKAAKEVEPKKLSADEIQHYVDILLEASKPVESVDLTKQILLKKFPKQD</sequence>
<gene>
    <name evidence="1" type="ORF">B4O85_28070</name>
</gene>
<comment type="caution">
    <text evidence="1">The sequence shown here is derived from an EMBL/GenBank/DDBJ whole genome shotgun (WGS) entry which is preliminary data.</text>
</comment>